<dbReference type="GO" id="GO:0004090">
    <property type="term" value="F:carbonyl reductase (NADPH) activity"/>
    <property type="evidence" value="ECO:0007669"/>
    <property type="project" value="TreeGrafter"/>
</dbReference>
<reference evidence="2 3" key="1">
    <citation type="submission" date="2016-11" db="EMBL/GenBank/DDBJ databases">
        <title>The macronuclear genome of Stentor coeruleus: a giant cell with tiny introns.</title>
        <authorList>
            <person name="Slabodnick M."/>
            <person name="Ruby J.G."/>
            <person name="Reiff S.B."/>
            <person name="Swart E.C."/>
            <person name="Gosai S."/>
            <person name="Prabakaran S."/>
            <person name="Witkowska E."/>
            <person name="Larue G.E."/>
            <person name="Fisher S."/>
            <person name="Freeman R.M."/>
            <person name="Gunawardena J."/>
            <person name="Chu W."/>
            <person name="Stover N.A."/>
            <person name="Gregory B.D."/>
            <person name="Nowacki M."/>
            <person name="Derisi J."/>
            <person name="Roy S.W."/>
            <person name="Marshall W.F."/>
            <person name="Sood P."/>
        </authorList>
    </citation>
    <scope>NUCLEOTIDE SEQUENCE [LARGE SCALE GENOMIC DNA]</scope>
    <source>
        <strain evidence="2">WM001</strain>
    </source>
</reference>
<proteinExistence type="inferred from homology"/>
<evidence type="ECO:0008006" key="4">
    <source>
        <dbReference type="Google" id="ProtNLM"/>
    </source>
</evidence>
<comment type="caution">
    <text evidence="2">The sequence shown here is derived from an EMBL/GenBank/DDBJ whole genome shotgun (WGS) entry which is preliminary data.</text>
</comment>
<dbReference type="InterPro" id="IPR002347">
    <property type="entry name" value="SDR_fam"/>
</dbReference>
<dbReference type="Proteomes" id="UP000187209">
    <property type="component" value="Unassembled WGS sequence"/>
</dbReference>
<dbReference type="FunFam" id="3.40.50.720:FF:000084">
    <property type="entry name" value="Short-chain dehydrogenase reductase"/>
    <property type="match status" value="1"/>
</dbReference>
<dbReference type="Pfam" id="PF13561">
    <property type="entry name" value="adh_short_C2"/>
    <property type="match status" value="1"/>
</dbReference>
<dbReference type="PRINTS" id="PR00081">
    <property type="entry name" value="GDHRDH"/>
</dbReference>
<dbReference type="SUPFAM" id="SSF51735">
    <property type="entry name" value="NAD(P)-binding Rossmann-fold domains"/>
    <property type="match status" value="1"/>
</dbReference>
<protein>
    <recommendedName>
        <fullName evidence="4">Dehydrogenase/reductase SDR family member 4</fullName>
    </recommendedName>
</protein>
<gene>
    <name evidence="2" type="ORF">SteCoe_13759</name>
</gene>
<dbReference type="OrthoDB" id="1393670at2759"/>
<dbReference type="InterPro" id="IPR036291">
    <property type="entry name" value="NAD(P)-bd_dom_sf"/>
</dbReference>
<name>A0A1R2C7Q2_9CILI</name>
<dbReference type="NCBIfam" id="NF005559">
    <property type="entry name" value="PRK07231.1"/>
    <property type="match status" value="1"/>
</dbReference>
<organism evidence="2 3">
    <name type="scientific">Stentor coeruleus</name>
    <dbReference type="NCBI Taxonomy" id="5963"/>
    <lineage>
        <taxon>Eukaryota</taxon>
        <taxon>Sar</taxon>
        <taxon>Alveolata</taxon>
        <taxon>Ciliophora</taxon>
        <taxon>Postciliodesmatophora</taxon>
        <taxon>Heterotrichea</taxon>
        <taxon>Heterotrichida</taxon>
        <taxon>Stentoridae</taxon>
        <taxon>Stentor</taxon>
    </lineage>
</organism>
<dbReference type="EMBL" id="MPUH01000250">
    <property type="protein sequence ID" value="OMJ85037.1"/>
    <property type="molecule type" value="Genomic_DNA"/>
</dbReference>
<dbReference type="PRINTS" id="PR00080">
    <property type="entry name" value="SDRFAMILY"/>
</dbReference>
<dbReference type="AlphaFoldDB" id="A0A1R2C7Q2"/>
<keyword evidence="3" id="KW-1185">Reference proteome</keyword>
<evidence type="ECO:0000313" key="3">
    <source>
        <dbReference type="Proteomes" id="UP000187209"/>
    </source>
</evidence>
<dbReference type="PANTHER" id="PTHR43943">
    <property type="entry name" value="DEHYDROGENASE/REDUCTASE (SDR FAMILY) MEMBER 4"/>
    <property type="match status" value="1"/>
</dbReference>
<dbReference type="PANTHER" id="PTHR43943:SF2">
    <property type="entry name" value="DEHYDROGENASE_REDUCTASE 4"/>
    <property type="match status" value="1"/>
</dbReference>
<comment type="similarity">
    <text evidence="1">Belongs to the short-chain dehydrogenases/reductases (SDR) family.</text>
</comment>
<evidence type="ECO:0000256" key="1">
    <source>
        <dbReference type="ARBA" id="ARBA00006484"/>
    </source>
</evidence>
<dbReference type="Gene3D" id="3.40.50.720">
    <property type="entry name" value="NAD(P)-binding Rossmann-like Domain"/>
    <property type="match status" value="1"/>
</dbReference>
<dbReference type="PROSITE" id="PS00061">
    <property type="entry name" value="ADH_SHORT"/>
    <property type="match status" value="1"/>
</dbReference>
<sequence length="244" mass="25768">MKRFQDKVCIVTASATGIGFAIARKLGQEGGKIIISSRNQKHVDAAVATLRSEGITCDGVVCHVAKDRKKLIAFTVEKFGGIDILINNAAVATHFGPSMGITEEAYDKMVEINIKAPFFLLKEALPYLTKSQGKVIFVASLAGYTPFGALGVYSMTKTALISLTKSLGAELAGSKIRVNSIAPGIIKTKFADAISESEAVKTNPSGRIGYPEDCTGIVAFLCSNEADYITGETVVIAGGAQSRL</sequence>
<dbReference type="InterPro" id="IPR020904">
    <property type="entry name" value="Sc_DH/Rdtase_CS"/>
</dbReference>
<accession>A0A1R2C7Q2</accession>
<evidence type="ECO:0000313" key="2">
    <source>
        <dbReference type="EMBL" id="OMJ85037.1"/>
    </source>
</evidence>